<protein>
    <submittedName>
        <fullName evidence="1">Uncharacterized protein</fullName>
    </submittedName>
</protein>
<reference evidence="1" key="1">
    <citation type="submission" date="2018-02" db="EMBL/GenBank/DDBJ databases">
        <title>Rhizophora mucronata_Transcriptome.</title>
        <authorList>
            <person name="Meera S.P."/>
            <person name="Sreeshan A."/>
            <person name="Augustine A."/>
        </authorList>
    </citation>
    <scope>NUCLEOTIDE SEQUENCE</scope>
    <source>
        <tissue evidence="1">Leaf</tissue>
    </source>
</reference>
<organism evidence="1">
    <name type="scientific">Rhizophora mucronata</name>
    <name type="common">Asiatic mangrove</name>
    <dbReference type="NCBI Taxonomy" id="61149"/>
    <lineage>
        <taxon>Eukaryota</taxon>
        <taxon>Viridiplantae</taxon>
        <taxon>Streptophyta</taxon>
        <taxon>Embryophyta</taxon>
        <taxon>Tracheophyta</taxon>
        <taxon>Spermatophyta</taxon>
        <taxon>Magnoliopsida</taxon>
        <taxon>eudicotyledons</taxon>
        <taxon>Gunneridae</taxon>
        <taxon>Pentapetalae</taxon>
        <taxon>rosids</taxon>
        <taxon>fabids</taxon>
        <taxon>Malpighiales</taxon>
        <taxon>Rhizophoraceae</taxon>
        <taxon>Rhizophora</taxon>
    </lineage>
</organism>
<proteinExistence type="predicted"/>
<sequence>MRKQSEHEKTKTDLSLYTSTITHIITRIFSATRISSHETAN</sequence>
<name>A0A2P2PXM0_RHIMU</name>
<dbReference type="EMBL" id="GGEC01078998">
    <property type="protein sequence ID" value="MBX59482.1"/>
    <property type="molecule type" value="Transcribed_RNA"/>
</dbReference>
<dbReference type="AlphaFoldDB" id="A0A2P2PXM0"/>
<evidence type="ECO:0000313" key="1">
    <source>
        <dbReference type="EMBL" id="MBX59482.1"/>
    </source>
</evidence>
<accession>A0A2P2PXM0</accession>